<gene>
    <name evidence="2" type="ORF">IAC55_04120</name>
</gene>
<evidence type="ECO:0000313" key="2">
    <source>
        <dbReference type="EMBL" id="MBO8434491.1"/>
    </source>
</evidence>
<name>A0A9D9DXZ0_9FIRM</name>
<dbReference type="Gene3D" id="2.30.29.50">
    <property type="entry name" value="Bacterial Pleckstrin homology domain"/>
    <property type="match status" value="1"/>
</dbReference>
<sequence length="150" mass="16638">MGIIDKLGGSLVNGAMGNMSEVSLDNLIKEYGDYIMADEEIKTGFKLIRDVMIITDKRLIEFDKQGATGQKMRVKSIYLESIVDVTVETAGFGVDDSELTITYITSPYYKVSGGASVSDKTFEFPKSFDVVGLYRLLQEIAYKNHIKING</sequence>
<dbReference type="SUPFAM" id="SSF50729">
    <property type="entry name" value="PH domain-like"/>
    <property type="match status" value="1"/>
</dbReference>
<dbReference type="Pfam" id="PF08000">
    <property type="entry name" value="bPH_1"/>
    <property type="match status" value="1"/>
</dbReference>
<feature type="domain" description="Bacterial Pleckstrin homology" evidence="1">
    <location>
        <begin position="11"/>
        <end position="140"/>
    </location>
</feature>
<evidence type="ECO:0000259" key="1">
    <source>
        <dbReference type="Pfam" id="PF08000"/>
    </source>
</evidence>
<evidence type="ECO:0000313" key="3">
    <source>
        <dbReference type="Proteomes" id="UP000823611"/>
    </source>
</evidence>
<organism evidence="2 3">
    <name type="scientific">Candidatus Fimicola merdigallinarum</name>
    <dbReference type="NCBI Taxonomy" id="2840819"/>
    <lineage>
        <taxon>Bacteria</taxon>
        <taxon>Bacillati</taxon>
        <taxon>Bacillota</taxon>
        <taxon>Clostridia</taxon>
        <taxon>Lachnospirales</taxon>
        <taxon>Lachnospiraceae</taxon>
        <taxon>Lachnospiraceae incertae sedis</taxon>
        <taxon>Candidatus Fimicola</taxon>
    </lineage>
</organism>
<dbReference type="Proteomes" id="UP000823611">
    <property type="component" value="Unassembled WGS sequence"/>
</dbReference>
<reference evidence="2" key="2">
    <citation type="journal article" date="2021" name="PeerJ">
        <title>Extensive microbial diversity within the chicken gut microbiome revealed by metagenomics and culture.</title>
        <authorList>
            <person name="Gilroy R."/>
            <person name="Ravi A."/>
            <person name="Getino M."/>
            <person name="Pursley I."/>
            <person name="Horton D.L."/>
            <person name="Alikhan N.F."/>
            <person name="Baker D."/>
            <person name="Gharbi K."/>
            <person name="Hall N."/>
            <person name="Watson M."/>
            <person name="Adriaenssens E.M."/>
            <person name="Foster-Nyarko E."/>
            <person name="Jarju S."/>
            <person name="Secka A."/>
            <person name="Antonio M."/>
            <person name="Oren A."/>
            <person name="Chaudhuri R.R."/>
            <person name="La Ragione R."/>
            <person name="Hildebrand F."/>
            <person name="Pallen M.J."/>
        </authorList>
    </citation>
    <scope>NUCLEOTIDE SEQUENCE</scope>
    <source>
        <strain evidence="2">F6-4510</strain>
    </source>
</reference>
<reference evidence="2" key="1">
    <citation type="submission" date="2020-10" db="EMBL/GenBank/DDBJ databases">
        <authorList>
            <person name="Gilroy R."/>
        </authorList>
    </citation>
    <scope>NUCLEOTIDE SEQUENCE</scope>
    <source>
        <strain evidence="2">F6-4510</strain>
    </source>
</reference>
<comment type="caution">
    <text evidence="2">The sequence shown here is derived from an EMBL/GenBank/DDBJ whole genome shotgun (WGS) entry which is preliminary data.</text>
</comment>
<dbReference type="EMBL" id="JADIMX010000078">
    <property type="protein sequence ID" value="MBO8434491.1"/>
    <property type="molecule type" value="Genomic_DNA"/>
</dbReference>
<dbReference type="InterPro" id="IPR012544">
    <property type="entry name" value="PHb"/>
</dbReference>
<accession>A0A9D9DXZ0</accession>
<protein>
    <submittedName>
        <fullName evidence="2">PH domain-containing protein</fullName>
    </submittedName>
</protein>
<dbReference type="AlphaFoldDB" id="A0A9D9DXZ0"/>
<proteinExistence type="predicted"/>
<dbReference type="InterPro" id="IPR037063">
    <property type="entry name" value="PHb_sf"/>
</dbReference>